<evidence type="ECO:0000256" key="3">
    <source>
        <dbReference type="ARBA" id="ARBA00023004"/>
    </source>
</evidence>
<dbReference type="PROSITE" id="PS51007">
    <property type="entry name" value="CYTC"/>
    <property type="match status" value="1"/>
</dbReference>
<gene>
    <name evidence="5" type="ORF">LCGC14_2757070</name>
</gene>
<dbReference type="AlphaFoldDB" id="A0A0F9B8Q4"/>
<keyword evidence="1" id="KW-0349">Heme</keyword>
<dbReference type="Pfam" id="PF13442">
    <property type="entry name" value="Cytochrome_CBB3"/>
    <property type="match status" value="1"/>
</dbReference>
<reference evidence="5" key="1">
    <citation type="journal article" date="2015" name="Nature">
        <title>Complex archaea that bridge the gap between prokaryotes and eukaryotes.</title>
        <authorList>
            <person name="Spang A."/>
            <person name="Saw J.H."/>
            <person name="Jorgensen S.L."/>
            <person name="Zaremba-Niedzwiedzka K."/>
            <person name="Martijn J."/>
            <person name="Lind A.E."/>
            <person name="van Eijk R."/>
            <person name="Schleper C."/>
            <person name="Guy L."/>
            <person name="Ettema T.J."/>
        </authorList>
    </citation>
    <scope>NUCLEOTIDE SEQUENCE</scope>
</reference>
<keyword evidence="2" id="KW-0479">Metal-binding</keyword>
<dbReference type="GO" id="GO:0020037">
    <property type="term" value="F:heme binding"/>
    <property type="evidence" value="ECO:0007669"/>
    <property type="project" value="InterPro"/>
</dbReference>
<comment type="caution">
    <text evidence="5">The sequence shown here is derived from an EMBL/GenBank/DDBJ whole genome shotgun (WGS) entry which is preliminary data.</text>
</comment>
<evidence type="ECO:0000313" key="5">
    <source>
        <dbReference type="EMBL" id="KKK87054.1"/>
    </source>
</evidence>
<dbReference type="PANTHER" id="PTHR35008">
    <property type="entry name" value="BLL4482 PROTEIN-RELATED"/>
    <property type="match status" value="1"/>
</dbReference>
<dbReference type="InterPro" id="IPR009056">
    <property type="entry name" value="Cyt_c-like_dom"/>
</dbReference>
<dbReference type="EMBL" id="LAZR01050574">
    <property type="protein sequence ID" value="KKK87054.1"/>
    <property type="molecule type" value="Genomic_DNA"/>
</dbReference>
<dbReference type="GO" id="GO:0009055">
    <property type="term" value="F:electron transfer activity"/>
    <property type="evidence" value="ECO:0007669"/>
    <property type="project" value="InterPro"/>
</dbReference>
<protein>
    <recommendedName>
        <fullName evidence="4">Cytochrome c domain-containing protein</fullName>
    </recommendedName>
</protein>
<sequence length="135" mass="15105">MKRNTILSAVMVIFAAAIMISFTAPEDPKPWEVPAKNKSMENPEEANTESVKVGRMLYNKNCASCHGKTGLGNGTKARGLDTHPGDFSGDYYQSQTDGEHFFKTKAGRSEMPKYDGKVDDEDIWHIVNFMRTLKK</sequence>
<evidence type="ECO:0000259" key="4">
    <source>
        <dbReference type="PROSITE" id="PS51007"/>
    </source>
</evidence>
<feature type="domain" description="Cytochrome c" evidence="4">
    <location>
        <begin position="49"/>
        <end position="134"/>
    </location>
</feature>
<dbReference type="GO" id="GO:0046872">
    <property type="term" value="F:metal ion binding"/>
    <property type="evidence" value="ECO:0007669"/>
    <property type="project" value="UniProtKB-KW"/>
</dbReference>
<dbReference type="SUPFAM" id="SSF46626">
    <property type="entry name" value="Cytochrome c"/>
    <property type="match status" value="1"/>
</dbReference>
<keyword evidence="3" id="KW-0408">Iron</keyword>
<evidence type="ECO:0000256" key="1">
    <source>
        <dbReference type="ARBA" id="ARBA00022617"/>
    </source>
</evidence>
<dbReference type="Gene3D" id="1.10.760.10">
    <property type="entry name" value="Cytochrome c-like domain"/>
    <property type="match status" value="1"/>
</dbReference>
<organism evidence="5">
    <name type="scientific">marine sediment metagenome</name>
    <dbReference type="NCBI Taxonomy" id="412755"/>
    <lineage>
        <taxon>unclassified sequences</taxon>
        <taxon>metagenomes</taxon>
        <taxon>ecological metagenomes</taxon>
    </lineage>
</organism>
<dbReference type="InterPro" id="IPR036909">
    <property type="entry name" value="Cyt_c-like_dom_sf"/>
</dbReference>
<dbReference type="PANTHER" id="PTHR35008:SF8">
    <property type="entry name" value="ALCOHOL DEHYDROGENASE CYTOCHROME C SUBUNIT"/>
    <property type="match status" value="1"/>
</dbReference>
<accession>A0A0F9B8Q4</accession>
<name>A0A0F9B8Q4_9ZZZZ</name>
<evidence type="ECO:0000256" key="2">
    <source>
        <dbReference type="ARBA" id="ARBA00022723"/>
    </source>
</evidence>
<dbReference type="InterPro" id="IPR051459">
    <property type="entry name" value="Cytochrome_c-type_DH"/>
</dbReference>
<proteinExistence type="predicted"/>